<feature type="domain" description="Recombinase" evidence="3">
    <location>
        <begin position="174"/>
        <end position="292"/>
    </location>
</feature>
<dbReference type="GO" id="GO:0000150">
    <property type="term" value="F:DNA strand exchange activity"/>
    <property type="evidence" value="ECO:0007669"/>
    <property type="project" value="InterPro"/>
</dbReference>
<dbReference type="SMART" id="SM00857">
    <property type="entry name" value="Resolvase"/>
    <property type="match status" value="1"/>
</dbReference>
<dbReference type="STRING" id="106370.Francci3_0910"/>
<dbReference type="KEGG" id="fra:Francci3_0910"/>
<dbReference type="PANTHER" id="PTHR30461:SF23">
    <property type="entry name" value="DNA RECOMBINASE-RELATED"/>
    <property type="match status" value="1"/>
</dbReference>
<dbReference type="InterPro" id="IPR050639">
    <property type="entry name" value="SSR_resolvase"/>
</dbReference>
<dbReference type="Pfam" id="PF00239">
    <property type="entry name" value="Resolvase"/>
    <property type="match status" value="1"/>
</dbReference>
<proteinExistence type="predicted"/>
<gene>
    <name evidence="4" type="ordered locus">Francci3_0910</name>
</gene>
<evidence type="ECO:0000256" key="1">
    <source>
        <dbReference type="SAM" id="MobiDB-lite"/>
    </source>
</evidence>
<dbReference type="Gene3D" id="3.90.1750.20">
    <property type="entry name" value="Putative Large Serine Recombinase, Chain B, Domain 2"/>
    <property type="match status" value="1"/>
</dbReference>
<feature type="region of interest" description="Disordered" evidence="1">
    <location>
        <begin position="676"/>
        <end position="712"/>
    </location>
</feature>
<dbReference type="InterPro" id="IPR006119">
    <property type="entry name" value="Resolv_N"/>
</dbReference>
<dbReference type="PANTHER" id="PTHR30461">
    <property type="entry name" value="DNA-INVERTASE FROM LAMBDOID PROPHAGE"/>
    <property type="match status" value="1"/>
</dbReference>
<feature type="region of interest" description="Disordered" evidence="1">
    <location>
        <begin position="574"/>
        <end position="603"/>
    </location>
</feature>
<evidence type="ECO:0000313" key="5">
    <source>
        <dbReference type="Proteomes" id="UP000001937"/>
    </source>
</evidence>
<dbReference type="InterPro" id="IPR011109">
    <property type="entry name" value="DNA_bind_recombinase_dom"/>
</dbReference>
<dbReference type="eggNOG" id="COG1961">
    <property type="taxonomic scope" value="Bacteria"/>
</dbReference>
<dbReference type="Proteomes" id="UP000001937">
    <property type="component" value="Chromosome"/>
</dbReference>
<name>Q2JEJ8_FRACC</name>
<feature type="compositionally biased region" description="Polar residues" evidence="1">
    <location>
        <begin position="631"/>
        <end position="640"/>
    </location>
</feature>
<dbReference type="SUPFAM" id="SSF53041">
    <property type="entry name" value="Resolvase-like"/>
    <property type="match status" value="1"/>
</dbReference>
<dbReference type="PhylomeDB" id="Q2JEJ8"/>
<dbReference type="InterPro" id="IPR038109">
    <property type="entry name" value="DNA_bind_recomb_sf"/>
</dbReference>
<dbReference type="Gene3D" id="3.40.50.1390">
    <property type="entry name" value="Resolvase, N-terminal catalytic domain"/>
    <property type="match status" value="1"/>
</dbReference>
<dbReference type="Pfam" id="PF07508">
    <property type="entry name" value="Recombinase"/>
    <property type="match status" value="1"/>
</dbReference>
<evidence type="ECO:0000313" key="4">
    <source>
        <dbReference type="EMBL" id="ABD10294.1"/>
    </source>
</evidence>
<dbReference type="GO" id="GO:0003677">
    <property type="term" value="F:DNA binding"/>
    <property type="evidence" value="ECO:0007669"/>
    <property type="project" value="InterPro"/>
</dbReference>
<dbReference type="PROSITE" id="PS51737">
    <property type="entry name" value="RECOMBINASE_DNA_BIND"/>
    <property type="match status" value="1"/>
</dbReference>
<dbReference type="EMBL" id="CP000249">
    <property type="protein sequence ID" value="ABD10294.1"/>
    <property type="molecule type" value="Genomic_DNA"/>
</dbReference>
<evidence type="ECO:0000259" key="2">
    <source>
        <dbReference type="PROSITE" id="PS51736"/>
    </source>
</evidence>
<feature type="region of interest" description="Disordered" evidence="1">
    <location>
        <begin position="617"/>
        <end position="651"/>
    </location>
</feature>
<reference evidence="4 5" key="1">
    <citation type="journal article" date="2007" name="Genome Res.">
        <title>Genome characteristics of facultatively symbiotic Frankia sp. strains reflect host range and host plant biogeography.</title>
        <authorList>
            <person name="Normand P."/>
            <person name="Lapierre P."/>
            <person name="Tisa L.S."/>
            <person name="Gogarten J.P."/>
            <person name="Alloisio N."/>
            <person name="Bagnarol E."/>
            <person name="Bassi C.A."/>
            <person name="Berry A.M."/>
            <person name="Bickhart D.M."/>
            <person name="Choisne N."/>
            <person name="Couloux A."/>
            <person name="Cournoyer B."/>
            <person name="Cruveiller S."/>
            <person name="Daubin V."/>
            <person name="Demange N."/>
            <person name="Francino M.P."/>
            <person name="Goltsman E."/>
            <person name="Huang Y."/>
            <person name="Kopp O.R."/>
            <person name="Labarre L."/>
            <person name="Lapidus A."/>
            <person name="Lavire C."/>
            <person name="Marechal J."/>
            <person name="Martinez M."/>
            <person name="Mastronunzio J.E."/>
            <person name="Mullin B.C."/>
            <person name="Niemann J."/>
            <person name="Pujic P."/>
            <person name="Rawnsley T."/>
            <person name="Rouy Z."/>
            <person name="Schenowitz C."/>
            <person name="Sellstedt A."/>
            <person name="Tavares F."/>
            <person name="Tomkins J.P."/>
            <person name="Vallenet D."/>
            <person name="Valverde C."/>
            <person name="Wall L.G."/>
            <person name="Wang Y."/>
            <person name="Medigue C."/>
            <person name="Benson D.R."/>
        </authorList>
    </citation>
    <scope>NUCLEOTIDE SEQUENCE [LARGE SCALE GENOMIC DNA]</scope>
    <source>
        <strain evidence="5">DSM 45818 / CECT 9043 / CcI3</strain>
    </source>
</reference>
<evidence type="ECO:0000259" key="3">
    <source>
        <dbReference type="PROSITE" id="PS51737"/>
    </source>
</evidence>
<sequence>MINQRPPAIRGEQAIAYYRVSSSGQVNTDYDPEGISLPAQRVACKQRARELGVVLVDEYIDPGKSGKTIDQRPAFQEMIARIKADRHIKHVFVYALSRFARNRYDDAIMMMTLERLGVQLHSATEKNLDTTPAGQAMHGMIAVFNEYQVRVSGEDIKYKMGQKAKKGGTLGVAPLGYLNVREQFEGREVRTVALDPERAPFVVMAFELYATGKFNFHTLRDALTEAGFRTRPTKQWASRPISINKIGEMLRDRYYLGYVRYDGEEYEGRHEPLISQELFDRVQRVLYAERRAGTRHRTHDHYLKGLVWCDRCRRRLIIMPGKSKSGVRYFYYICQGRLDHQCDLPYMAVSRVERAIEDFYVNVRLTPDFRATVQAHLDEMMASTSDASRRLRARYERQLKELDVREDGLLDLVGDPDWPKEKLTAKIRAVREERTRLEDRLAESDRPLDTGHEVLATVLRLLEDPQTLYRRAGVRARKVLNMAIFTKLHVDVQGEPVVTSDDLKEPFAATVSAHRAWSLTEAVDGVLADRERQVAPARQSGAPQGDDAALDDLSDRDLLITALSGGCSSTGVLVREGGLEPPRPKAADPKSAASAIPPLPRHLQSSDRLTWGALRLPPGYAPHPHQDRGQPRTTVDNRGQQWAAVDDRGQPRVAMEAAPVRPRTFVVSHSRGLPVSAGFGGRQGGQISTVQRAHAAGRRGSSRGRRDDNRERAVVVSLTRTAIRPAAGLFRAGLARTTGRRFI</sequence>
<dbReference type="CDD" id="cd00338">
    <property type="entry name" value="Ser_Recombinase"/>
    <property type="match status" value="1"/>
</dbReference>
<dbReference type="HOGENOM" id="CLU_010686_18_10_11"/>
<dbReference type="InterPro" id="IPR025827">
    <property type="entry name" value="Zn_ribbon_recom_dom"/>
</dbReference>
<dbReference type="PROSITE" id="PS51736">
    <property type="entry name" value="RECOMBINASES_3"/>
    <property type="match status" value="1"/>
</dbReference>
<protein>
    <submittedName>
        <fullName evidence="4">Recombinase</fullName>
    </submittedName>
</protein>
<accession>Q2JEJ8</accession>
<feature type="domain" description="Resolvase/invertase-type recombinase catalytic" evidence="2">
    <location>
        <begin position="13"/>
        <end position="167"/>
    </location>
</feature>
<dbReference type="AlphaFoldDB" id="Q2JEJ8"/>
<dbReference type="InterPro" id="IPR036162">
    <property type="entry name" value="Resolvase-like_N_sf"/>
</dbReference>
<keyword evidence="5" id="KW-1185">Reference proteome</keyword>
<organism evidence="4 5">
    <name type="scientific">Frankia casuarinae (strain DSM 45818 / CECT 9043 / HFP020203 / CcI3)</name>
    <dbReference type="NCBI Taxonomy" id="106370"/>
    <lineage>
        <taxon>Bacteria</taxon>
        <taxon>Bacillati</taxon>
        <taxon>Actinomycetota</taxon>
        <taxon>Actinomycetes</taxon>
        <taxon>Frankiales</taxon>
        <taxon>Frankiaceae</taxon>
        <taxon>Frankia</taxon>
    </lineage>
</organism>
<dbReference type="Pfam" id="PF13408">
    <property type="entry name" value="Zn_ribbon_recom"/>
    <property type="match status" value="1"/>
</dbReference>